<dbReference type="InterPro" id="IPR000194">
    <property type="entry name" value="ATPase_F1/V1/A1_a/bsu_nucl-bd"/>
</dbReference>
<dbReference type="NCBIfam" id="TIGR03498">
    <property type="entry name" value="FliI_clade3"/>
    <property type="match status" value="1"/>
</dbReference>
<evidence type="ECO:0000313" key="18">
    <source>
        <dbReference type="Proteomes" id="UP000410984"/>
    </source>
</evidence>
<dbReference type="GO" id="GO:0030257">
    <property type="term" value="C:type III protein secretion system complex"/>
    <property type="evidence" value="ECO:0007669"/>
    <property type="project" value="InterPro"/>
</dbReference>
<dbReference type="OrthoDB" id="9801639at2"/>
<evidence type="ECO:0000256" key="4">
    <source>
        <dbReference type="ARBA" id="ARBA00020580"/>
    </source>
</evidence>
<dbReference type="GO" id="GO:0005737">
    <property type="term" value="C:cytoplasm"/>
    <property type="evidence" value="ECO:0007669"/>
    <property type="project" value="UniProtKB-SubCell"/>
</dbReference>
<evidence type="ECO:0000313" key="17">
    <source>
        <dbReference type="EMBL" id="VUD74783.1"/>
    </source>
</evidence>
<keyword evidence="18" id="KW-1185">Reference proteome</keyword>
<evidence type="ECO:0000256" key="15">
    <source>
        <dbReference type="ARBA" id="ARBA00023310"/>
    </source>
</evidence>
<dbReference type="SUPFAM" id="SSF52540">
    <property type="entry name" value="P-loop containing nucleoside triphosphate hydrolases"/>
    <property type="match status" value="1"/>
</dbReference>
<protein>
    <recommendedName>
        <fullName evidence="4">Flagellum-specific ATP synthase</fullName>
        <ecNumber evidence="3">7.1.2.2</ecNumber>
    </recommendedName>
</protein>
<dbReference type="InterPro" id="IPR022426">
    <property type="entry name" value="FliI_clade3"/>
</dbReference>
<evidence type="ECO:0000256" key="8">
    <source>
        <dbReference type="ARBA" id="ARBA00022781"/>
    </source>
</evidence>
<name>A0A509ENF4_9HYPH</name>
<evidence type="ECO:0000256" key="5">
    <source>
        <dbReference type="ARBA" id="ARBA00022448"/>
    </source>
</evidence>
<dbReference type="InterPro" id="IPR050053">
    <property type="entry name" value="ATPase_alpha/beta_chains"/>
</dbReference>
<sequence>MVGDALARLEAAMAGLGASGSGQAGSGQAGSGQTGLVRFGGRVREVSASACRVGGISAFVRLGDRMGFEAEGREQTGEIVRIDAEGATLKSFESRIEAGIGTRVFRLGPAELRPDPSWKGRVIDGLGRPLDGKGPLKAGDRPAPLDADPPAAYARARVRNALGTGVRAMDLFTPICAGQRIGIFAGSGVGKSTLLAMLADAAGFDSVVVALVGERGREVREFLEGPIAKARDRAVIVVSTGDESPMMRRQAPKVALSVAESFRDRGESVLLIVDSVTRYAHAARDVALAAGEPAVARGYPPSVFSDLPRLLERAGPGLEGQGSITGVFSVLVDGDDHNDPVADAIRGTLDGHIVLDRAIAEQGRYPAIDLLGSISRLATEVWTPEQRDLVRKLKAMMARFEETRDLRLMGGYRAGTDPELDQAIGLVPRIYDTLRQEPGQPPSQDAFLELAQGLRG</sequence>
<dbReference type="GO" id="GO:0044781">
    <property type="term" value="P:bacterial-type flagellum organization"/>
    <property type="evidence" value="ECO:0007669"/>
    <property type="project" value="UniProtKB-KW"/>
</dbReference>
<dbReference type="CDD" id="cd01136">
    <property type="entry name" value="ATPase_flagellum-secretory_path_III"/>
    <property type="match status" value="1"/>
</dbReference>
<comment type="similarity">
    <text evidence="2">Belongs to the ATPase alpha/beta chains family.</text>
</comment>
<keyword evidence="13" id="KW-0406">Ion transport</keyword>
<dbReference type="PANTHER" id="PTHR15184">
    <property type="entry name" value="ATP SYNTHASE"/>
    <property type="match status" value="1"/>
</dbReference>
<dbReference type="GO" id="GO:0030254">
    <property type="term" value="P:protein secretion by the type III secretion system"/>
    <property type="evidence" value="ECO:0007669"/>
    <property type="project" value="InterPro"/>
</dbReference>
<keyword evidence="5" id="KW-0813">Transport</keyword>
<dbReference type="EC" id="7.1.2.2" evidence="3"/>
<dbReference type="AlphaFoldDB" id="A0A509ENF4"/>
<dbReference type="SMART" id="SM00382">
    <property type="entry name" value="AAA"/>
    <property type="match status" value="1"/>
</dbReference>
<dbReference type="InterPro" id="IPR003593">
    <property type="entry name" value="AAA+_ATPase"/>
</dbReference>
<proteinExistence type="inferred from homology"/>
<organism evidence="17 18">
    <name type="scientific">Methylobacterium symbioticum</name>
    <dbReference type="NCBI Taxonomy" id="2584084"/>
    <lineage>
        <taxon>Bacteria</taxon>
        <taxon>Pseudomonadati</taxon>
        <taxon>Pseudomonadota</taxon>
        <taxon>Alphaproteobacteria</taxon>
        <taxon>Hyphomicrobiales</taxon>
        <taxon>Methylobacteriaceae</taxon>
        <taxon>Methylobacterium</taxon>
    </lineage>
</organism>
<evidence type="ECO:0000256" key="10">
    <source>
        <dbReference type="ARBA" id="ARBA00022840"/>
    </source>
</evidence>
<gene>
    <name evidence="17" type="primary">ssaN</name>
    <name evidence="17" type="ORF">MET9862_05416</name>
</gene>
<keyword evidence="6" id="KW-0963">Cytoplasm</keyword>
<dbReference type="InterPro" id="IPR027417">
    <property type="entry name" value="P-loop_NTPase"/>
</dbReference>
<dbReference type="Pfam" id="PF18269">
    <property type="entry name" value="T3SS_ATPase_C"/>
    <property type="match status" value="1"/>
</dbReference>
<keyword evidence="9" id="KW-1005">Bacterial flagellum biogenesis</keyword>
<keyword evidence="14" id="KW-1006">Bacterial flagellum protein export</keyword>
<dbReference type="InterPro" id="IPR040627">
    <property type="entry name" value="T3SS_ATPase_C"/>
</dbReference>
<comment type="subcellular location">
    <subcellularLocation>
        <location evidence="1">Cytoplasm</location>
    </subcellularLocation>
</comment>
<evidence type="ECO:0000256" key="2">
    <source>
        <dbReference type="ARBA" id="ARBA00008936"/>
    </source>
</evidence>
<dbReference type="Gene3D" id="3.40.50.12240">
    <property type="match status" value="1"/>
</dbReference>
<dbReference type="Pfam" id="PF00006">
    <property type="entry name" value="ATP-synt_ab"/>
    <property type="match status" value="1"/>
</dbReference>
<evidence type="ECO:0000259" key="16">
    <source>
        <dbReference type="SMART" id="SM00382"/>
    </source>
</evidence>
<keyword evidence="11" id="KW-0653">Protein transport</keyword>
<reference evidence="17 18" key="1">
    <citation type="submission" date="2019-06" db="EMBL/GenBank/DDBJ databases">
        <authorList>
            <person name="Rodrigo-Torres L."/>
            <person name="Arahal R. D."/>
            <person name="Lucena T."/>
        </authorList>
    </citation>
    <scope>NUCLEOTIDE SEQUENCE [LARGE SCALE GENOMIC DNA]</scope>
    <source>
        <strain evidence="17 18">SB0023/3</strain>
    </source>
</reference>
<keyword evidence="12" id="KW-1278">Translocase</keyword>
<dbReference type="EMBL" id="CABFPH010000157">
    <property type="protein sequence ID" value="VUD74783.1"/>
    <property type="molecule type" value="Genomic_DNA"/>
</dbReference>
<evidence type="ECO:0000256" key="3">
    <source>
        <dbReference type="ARBA" id="ARBA00012473"/>
    </source>
</evidence>
<evidence type="ECO:0000256" key="14">
    <source>
        <dbReference type="ARBA" id="ARBA00023225"/>
    </source>
</evidence>
<evidence type="ECO:0000256" key="7">
    <source>
        <dbReference type="ARBA" id="ARBA00022741"/>
    </source>
</evidence>
<keyword evidence="15" id="KW-0066">ATP synthesis</keyword>
<evidence type="ECO:0000256" key="6">
    <source>
        <dbReference type="ARBA" id="ARBA00022490"/>
    </source>
</evidence>
<evidence type="ECO:0000256" key="1">
    <source>
        <dbReference type="ARBA" id="ARBA00004496"/>
    </source>
</evidence>
<dbReference type="GO" id="GO:0046933">
    <property type="term" value="F:proton-transporting ATP synthase activity, rotational mechanism"/>
    <property type="evidence" value="ECO:0007669"/>
    <property type="project" value="TreeGrafter"/>
</dbReference>
<dbReference type="FunFam" id="3.40.50.12240:FF:000002">
    <property type="entry name" value="Flagellum-specific ATP synthase FliI"/>
    <property type="match status" value="1"/>
</dbReference>
<keyword evidence="7" id="KW-0547">Nucleotide-binding</keyword>
<evidence type="ECO:0000256" key="9">
    <source>
        <dbReference type="ARBA" id="ARBA00022795"/>
    </source>
</evidence>
<accession>A0A509ENF4</accession>
<evidence type="ECO:0000256" key="12">
    <source>
        <dbReference type="ARBA" id="ARBA00022967"/>
    </source>
</evidence>
<dbReference type="NCBIfam" id="TIGR01026">
    <property type="entry name" value="fliI_yscN"/>
    <property type="match status" value="1"/>
</dbReference>
<dbReference type="Proteomes" id="UP000410984">
    <property type="component" value="Unassembled WGS sequence"/>
</dbReference>
<keyword evidence="10" id="KW-0067">ATP-binding</keyword>
<dbReference type="GO" id="GO:0009288">
    <property type="term" value="C:bacterial-type flagellum"/>
    <property type="evidence" value="ECO:0007669"/>
    <property type="project" value="InterPro"/>
</dbReference>
<dbReference type="GO" id="GO:0016887">
    <property type="term" value="F:ATP hydrolysis activity"/>
    <property type="evidence" value="ECO:0007669"/>
    <property type="project" value="InterPro"/>
</dbReference>
<dbReference type="PANTHER" id="PTHR15184:SF9">
    <property type="entry name" value="SPI-1 TYPE 3 SECRETION SYSTEM ATPASE"/>
    <property type="match status" value="1"/>
</dbReference>
<evidence type="ECO:0000256" key="13">
    <source>
        <dbReference type="ARBA" id="ARBA00023065"/>
    </source>
</evidence>
<keyword evidence="8" id="KW-0375">Hydrogen ion transport</keyword>
<feature type="domain" description="AAA+ ATPase" evidence="16">
    <location>
        <begin position="177"/>
        <end position="360"/>
    </location>
</feature>
<dbReference type="RefSeq" id="WP_142586042.1">
    <property type="nucleotide sequence ID" value="NZ_CABFPH010000157.1"/>
</dbReference>
<dbReference type="InterPro" id="IPR005714">
    <property type="entry name" value="ATPase_T3SS_FliI/YscN"/>
</dbReference>
<evidence type="ECO:0000256" key="11">
    <source>
        <dbReference type="ARBA" id="ARBA00022927"/>
    </source>
</evidence>
<dbReference type="GO" id="GO:0005524">
    <property type="term" value="F:ATP binding"/>
    <property type="evidence" value="ECO:0007669"/>
    <property type="project" value="UniProtKB-KW"/>
</dbReference>